<evidence type="ECO:0000256" key="5">
    <source>
        <dbReference type="ARBA" id="ARBA00022525"/>
    </source>
</evidence>
<evidence type="ECO:0000256" key="18">
    <source>
        <dbReference type="ARBA" id="ARBA00061228"/>
    </source>
</evidence>
<dbReference type="FunFam" id="2.60.40.10:FF:001564">
    <property type="entry name" value="tyrosine-protein phosphatase Lar isoform X4"/>
    <property type="match status" value="1"/>
</dbReference>
<dbReference type="InterPro" id="IPR007110">
    <property type="entry name" value="Ig-like_dom"/>
</dbReference>
<comment type="subcellular location">
    <subcellularLocation>
        <location evidence="1">Membrane</location>
        <topology evidence="1">Single-pass membrane protein</topology>
    </subcellularLocation>
    <subcellularLocation>
        <location evidence="2">Secreted</location>
    </subcellularLocation>
</comment>
<dbReference type="Proteomes" id="UP000053240">
    <property type="component" value="Unassembled WGS sequence"/>
</dbReference>
<dbReference type="SMART" id="SM00408">
    <property type="entry name" value="IGc2"/>
    <property type="match status" value="2"/>
</dbReference>
<evidence type="ECO:0000256" key="14">
    <source>
        <dbReference type="ARBA" id="ARBA00023170"/>
    </source>
</evidence>
<feature type="domain" description="Ig-like" evidence="21">
    <location>
        <begin position="1"/>
        <end position="77"/>
    </location>
</feature>
<evidence type="ECO:0000256" key="12">
    <source>
        <dbReference type="ARBA" id="ARBA00023136"/>
    </source>
</evidence>
<evidence type="ECO:0000256" key="20">
    <source>
        <dbReference type="SAM" id="MobiDB-lite"/>
    </source>
</evidence>
<comment type="similarity">
    <text evidence="3">Belongs to the protein-tyrosine phosphatase family. Receptor class 2A subfamily.</text>
</comment>
<evidence type="ECO:0000256" key="11">
    <source>
        <dbReference type="ARBA" id="ARBA00022989"/>
    </source>
</evidence>
<evidence type="ECO:0000256" key="9">
    <source>
        <dbReference type="ARBA" id="ARBA00022801"/>
    </source>
</evidence>
<keyword evidence="7" id="KW-0732">Signal</keyword>
<dbReference type="FunFam" id="2.60.40.10:FF:000032">
    <property type="entry name" value="palladin isoform X1"/>
    <property type="match status" value="1"/>
</dbReference>
<keyword evidence="24" id="KW-1185">Reference proteome</keyword>
<dbReference type="AlphaFoldDB" id="A0A194R538"/>
<proteinExistence type="inferred from homology"/>
<dbReference type="EMBL" id="KQ460779">
    <property type="protein sequence ID" value="KPJ12355.1"/>
    <property type="molecule type" value="Genomic_DNA"/>
</dbReference>
<evidence type="ECO:0000256" key="8">
    <source>
        <dbReference type="ARBA" id="ARBA00022737"/>
    </source>
</evidence>
<feature type="domain" description="Fibronectin type-III" evidence="22">
    <location>
        <begin position="396"/>
        <end position="487"/>
    </location>
</feature>
<dbReference type="SUPFAM" id="SSF48726">
    <property type="entry name" value="Immunoglobulin"/>
    <property type="match status" value="2"/>
</dbReference>
<evidence type="ECO:0000256" key="19">
    <source>
        <dbReference type="ARBA" id="ARBA00068688"/>
    </source>
</evidence>
<comment type="catalytic activity">
    <reaction evidence="17">
        <text>O-phospho-L-tyrosyl-[protein] + H2O = L-tyrosyl-[protein] + phosphate</text>
        <dbReference type="Rhea" id="RHEA:10684"/>
        <dbReference type="Rhea" id="RHEA-COMP:10136"/>
        <dbReference type="Rhea" id="RHEA-COMP:20101"/>
        <dbReference type="ChEBI" id="CHEBI:15377"/>
        <dbReference type="ChEBI" id="CHEBI:43474"/>
        <dbReference type="ChEBI" id="CHEBI:46858"/>
        <dbReference type="ChEBI" id="CHEBI:61978"/>
        <dbReference type="EC" id="3.1.3.48"/>
    </reaction>
</comment>
<dbReference type="CDD" id="cd00063">
    <property type="entry name" value="FN3"/>
    <property type="match status" value="4"/>
</dbReference>
<dbReference type="InterPro" id="IPR013783">
    <property type="entry name" value="Ig-like_fold"/>
</dbReference>
<evidence type="ECO:0000256" key="17">
    <source>
        <dbReference type="ARBA" id="ARBA00051722"/>
    </source>
</evidence>
<dbReference type="InterPro" id="IPR003961">
    <property type="entry name" value="FN3_dom"/>
</dbReference>
<feature type="domain" description="Fibronectin type-III" evidence="22">
    <location>
        <begin position="215"/>
        <end position="305"/>
    </location>
</feature>
<dbReference type="GO" id="GO:0004725">
    <property type="term" value="F:protein tyrosine phosphatase activity"/>
    <property type="evidence" value="ECO:0007669"/>
    <property type="project" value="UniProtKB-EC"/>
</dbReference>
<evidence type="ECO:0000256" key="2">
    <source>
        <dbReference type="ARBA" id="ARBA00004613"/>
    </source>
</evidence>
<evidence type="ECO:0000256" key="16">
    <source>
        <dbReference type="ARBA" id="ARBA00023319"/>
    </source>
</evidence>
<dbReference type="PANTHER" id="PTHR44170">
    <property type="entry name" value="PROTEIN SIDEKICK"/>
    <property type="match status" value="1"/>
</dbReference>
<dbReference type="InterPro" id="IPR036116">
    <property type="entry name" value="FN3_sf"/>
</dbReference>
<protein>
    <recommendedName>
        <fullName evidence="19">Hemolin</fullName>
        <ecNumber evidence="4">3.1.3.48</ecNumber>
    </recommendedName>
</protein>
<evidence type="ECO:0000259" key="21">
    <source>
        <dbReference type="PROSITE" id="PS50835"/>
    </source>
</evidence>
<dbReference type="PROSITE" id="PS50835">
    <property type="entry name" value="IG_LIKE"/>
    <property type="match status" value="2"/>
</dbReference>
<dbReference type="GO" id="GO:0098609">
    <property type="term" value="P:cell-cell adhesion"/>
    <property type="evidence" value="ECO:0007669"/>
    <property type="project" value="TreeGrafter"/>
</dbReference>
<keyword evidence="5" id="KW-0964">Secreted</keyword>
<feature type="region of interest" description="Disordered" evidence="20">
    <location>
        <begin position="644"/>
        <end position="682"/>
    </location>
</feature>
<dbReference type="Pfam" id="PF13927">
    <property type="entry name" value="Ig_3"/>
    <property type="match status" value="1"/>
</dbReference>
<dbReference type="GO" id="GO:0016020">
    <property type="term" value="C:membrane"/>
    <property type="evidence" value="ECO:0007669"/>
    <property type="project" value="UniProtKB-SubCell"/>
</dbReference>
<evidence type="ECO:0000256" key="6">
    <source>
        <dbReference type="ARBA" id="ARBA00022692"/>
    </source>
</evidence>
<dbReference type="FunFam" id="2.60.40.10:FF:001197">
    <property type="entry name" value="tyrosine-protein phosphatase Lar isoform X1"/>
    <property type="match status" value="1"/>
</dbReference>
<dbReference type="EC" id="3.1.3.48" evidence="4"/>
<sequence>MVVEVGHTATLPCQASGTPPPKVRWLWNSLPLDVASNPRYALLNDKMHGTLQIVKSEEEDQGKFECVAENSIGTEFSKPTSLYVKEGFYENAIKLLCKTEAKVNKRYSFCSCASTKSKVRRVAPQFSIPPPQKTEVMLGGNTTLKCVAFGSPMPTVKWRKGLSKWLTSEDNPPLGVNTLVLEDIRESANYTCEAASVLGVIEATSEVKVQSLPGAPTEVRASEVTATTVRLAWTYNGPEEPQYYVIQYKPKYANQAFSEISGVITQYYSVTNLSPYTEYEMYVIAVNNIGRGAPSEPAVITTGETGKHRDAISEKKFKDMCEVNPHWGYKIYYTTDPSQPLQSWNSQMLDSSHLTTINELTPHTVYTIRVQAFTSVGPGPVSAPVQVKTQQGVPSQPSNFVAVEAGETSVTLQWQQPAHAGDQIVSYELYWNDTYAKEHHRKRIHKMESYTLNGLYPNTLYYIWLAARSQRGEGATTPPIAVRTKQYGMLVRLGETVQYWYDSTNYFMLVGTLSVVVRARCLRWSVSVPGAPPMNVTAVAISPTAVRVSWQPPPAERANGRIAYYKLLCVEAGRGDSEATVVRLNATEFVLDELRRWTEYRVWVLAGTSVGDGPASYPVTVRTHEDVCRRAQPTSNDTTTLSQLTEDIDTGERGNTHTAATRGALTTRHTDEAHTFRSAPSR</sequence>
<dbReference type="FunFam" id="2.60.40.10:FF:000010">
    <property type="entry name" value="receptor-type tyrosine-protein phosphatase delta isoform X1"/>
    <property type="match status" value="1"/>
</dbReference>
<evidence type="ECO:0000256" key="10">
    <source>
        <dbReference type="ARBA" id="ARBA00022912"/>
    </source>
</evidence>
<keyword evidence="14" id="KW-0675">Receptor</keyword>
<keyword evidence="10" id="KW-0904">Protein phosphatase</keyword>
<keyword evidence="11" id="KW-1133">Transmembrane helix</keyword>
<keyword evidence="15" id="KW-0325">Glycoprotein</keyword>
<keyword evidence="8" id="KW-0677">Repeat</keyword>
<dbReference type="Pfam" id="PF07679">
    <property type="entry name" value="I-set"/>
    <property type="match status" value="1"/>
</dbReference>
<evidence type="ECO:0000256" key="7">
    <source>
        <dbReference type="ARBA" id="ARBA00022729"/>
    </source>
</evidence>
<feature type="domain" description="Fibronectin type-III" evidence="22">
    <location>
        <begin position="532"/>
        <end position="626"/>
    </location>
</feature>
<keyword evidence="6" id="KW-0812">Transmembrane</keyword>
<dbReference type="InterPro" id="IPR036179">
    <property type="entry name" value="Ig-like_dom_sf"/>
</dbReference>
<keyword evidence="12" id="KW-0472">Membrane</keyword>
<dbReference type="InterPro" id="IPR003599">
    <property type="entry name" value="Ig_sub"/>
</dbReference>
<evidence type="ECO:0000256" key="3">
    <source>
        <dbReference type="ARBA" id="ARBA00010504"/>
    </source>
</evidence>
<keyword evidence="9" id="KW-0378">Hydrolase</keyword>
<evidence type="ECO:0000313" key="24">
    <source>
        <dbReference type="Proteomes" id="UP000053240"/>
    </source>
</evidence>
<dbReference type="InterPro" id="IPR003598">
    <property type="entry name" value="Ig_sub2"/>
</dbReference>
<gene>
    <name evidence="23" type="ORF">RR48_11611</name>
</gene>
<feature type="domain" description="Ig-like" evidence="21">
    <location>
        <begin position="124"/>
        <end position="210"/>
    </location>
</feature>
<dbReference type="SMART" id="SM00060">
    <property type="entry name" value="FN3"/>
    <property type="match status" value="4"/>
</dbReference>
<evidence type="ECO:0000256" key="13">
    <source>
        <dbReference type="ARBA" id="ARBA00023157"/>
    </source>
</evidence>
<comment type="similarity">
    <text evidence="18">Belongs to the hemolin family.</text>
</comment>
<name>A0A194R538_PAPMA</name>
<dbReference type="STRING" id="76193.A0A194R538"/>
<dbReference type="Pfam" id="PF00041">
    <property type="entry name" value="fn3"/>
    <property type="match status" value="4"/>
</dbReference>
<reference evidence="23 24" key="1">
    <citation type="journal article" date="2015" name="Nat. Commun.">
        <title>Outbred genome sequencing and CRISPR/Cas9 gene editing in butterflies.</title>
        <authorList>
            <person name="Li X."/>
            <person name="Fan D."/>
            <person name="Zhang W."/>
            <person name="Liu G."/>
            <person name="Zhang L."/>
            <person name="Zhao L."/>
            <person name="Fang X."/>
            <person name="Chen L."/>
            <person name="Dong Y."/>
            <person name="Chen Y."/>
            <person name="Ding Y."/>
            <person name="Zhao R."/>
            <person name="Feng M."/>
            <person name="Zhu Y."/>
            <person name="Feng Y."/>
            <person name="Jiang X."/>
            <person name="Zhu D."/>
            <person name="Xiang H."/>
            <person name="Feng X."/>
            <person name="Li S."/>
            <person name="Wang J."/>
            <person name="Zhang G."/>
            <person name="Kronforst M.R."/>
            <person name="Wang W."/>
        </authorList>
    </citation>
    <scope>NUCLEOTIDE SEQUENCE [LARGE SCALE GENOMIC DNA]</scope>
    <source>
        <strain evidence="23">Ya'a_city_454_Pm</strain>
        <tissue evidence="23">Whole body</tissue>
    </source>
</reference>
<evidence type="ECO:0000256" key="15">
    <source>
        <dbReference type="ARBA" id="ARBA00023180"/>
    </source>
</evidence>
<keyword evidence="13" id="KW-1015">Disulfide bond</keyword>
<dbReference type="Gene3D" id="2.60.40.10">
    <property type="entry name" value="Immunoglobulins"/>
    <property type="match status" value="6"/>
</dbReference>
<dbReference type="SUPFAM" id="SSF49265">
    <property type="entry name" value="Fibronectin type III"/>
    <property type="match status" value="2"/>
</dbReference>
<evidence type="ECO:0000313" key="23">
    <source>
        <dbReference type="EMBL" id="KPJ12355.1"/>
    </source>
</evidence>
<accession>A0A194R538</accession>
<dbReference type="InParanoid" id="A0A194R538"/>
<dbReference type="GO" id="GO:0009653">
    <property type="term" value="P:anatomical structure morphogenesis"/>
    <property type="evidence" value="ECO:0007669"/>
    <property type="project" value="UniProtKB-ARBA"/>
</dbReference>
<evidence type="ECO:0000256" key="4">
    <source>
        <dbReference type="ARBA" id="ARBA00013064"/>
    </source>
</evidence>
<dbReference type="PANTHER" id="PTHR44170:SF54">
    <property type="entry name" value="FI24025P1"/>
    <property type="match status" value="1"/>
</dbReference>
<organism evidence="23 24">
    <name type="scientific">Papilio machaon</name>
    <name type="common">Old World swallowtail butterfly</name>
    <dbReference type="NCBI Taxonomy" id="76193"/>
    <lineage>
        <taxon>Eukaryota</taxon>
        <taxon>Metazoa</taxon>
        <taxon>Ecdysozoa</taxon>
        <taxon>Arthropoda</taxon>
        <taxon>Hexapoda</taxon>
        <taxon>Insecta</taxon>
        <taxon>Pterygota</taxon>
        <taxon>Neoptera</taxon>
        <taxon>Endopterygota</taxon>
        <taxon>Lepidoptera</taxon>
        <taxon>Glossata</taxon>
        <taxon>Ditrysia</taxon>
        <taxon>Papilionoidea</taxon>
        <taxon>Papilionidae</taxon>
        <taxon>Papilioninae</taxon>
        <taxon>Papilio</taxon>
    </lineage>
</organism>
<evidence type="ECO:0000256" key="1">
    <source>
        <dbReference type="ARBA" id="ARBA00004167"/>
    </source>
</evidence>
<dbReference type="InterPro" id="IPR013098">
    <property type="entry name" value="Ig_I-set"/>
</dbReference>
<dbReference type="GO" id="GO:0030154">
    <property type="term" value="P:cell differentiation"/>
    <property type="evidence" value="ECO:0007669"/>
    <property type="project" value="UniProtKB-ARBA"/>
</dbReference>
<dbReference type="FunFam" id="2.60.40.10:FF:000028">
    <property type="entry name" value="Neuronal cell adhesion molecule"/>
    <property type="match status" value="1"/>
</dbReference>
<dbReference type="PROSITE" id="PS50853">
    <property type="entry name" value="FN3"/>
    <property type="match status" value="3"/>
</dbReference>
<dbReference type="GO" id="GO:0005576">
    <property type="term" value="C:extracellular region"/>
    <property type="evidence" value="ECO:0007669"/>
    <property type="project" value="UniProtKB-SubCell"/>
</dbReference>
<dbReference type="SMART" id="SM00409">
    <property type="entry name" value="IG"/>
    <property type="match status" value="2"/>
</dbReference>
<keyword evidence="16" id="KW-0393">Immunoglobulin domain</keyword>
<evidence type="ECO:0000259" key="22">
    <source>
        <dbReference type="PROSITE" id="PS50853"/>
    </source>
</evidence>